<dbReference type="RefSeq" id="WP_331811189.1">
    <property type="nucleotide sequence ID" value="NZ_JAZHOU010000008.1"/>
</dbReference>
<organism evidence="5 6">
    <name type="scientific">Winogradskyella poriferorum</name>
    <dbReference type="NCBI Taxonomy" id="307627"/>
    <lineage>
        <taxon>Bacteria</taxon>
        <taxon>Pseudomonadati</taxon>
        <taxon>Bacteroidota</taxon>
        <taxon>Flavobacteriia</taxon>
        <taxon>Flavobacteriales</taxon>
        <taxon>Flavobacteriaceae</taxon>
        <taxon>Winogradskyella</taxon>
    </lineage>
</organism>
<dbReference type="InterPro" id="IPR010982">
    <property type="entry name" value="Lambda_DNA-bd_dom_sf"/>
</dbReference>
<dbReference type="EMBL" id="JAZHOU010000008">
    <property type="protein sequence ID" value="MEF3080489.1"/>
    <property type="molecule type" value="Genomic_DNA"/>
</dbReference>
<proteinExistence type="predicted"/>
<evidence type="ECO:0000256" key="1">
    <source>
        <dbReference type="ARBA" id="ARBA00023015"/>
    </source>
</evidence>
<dbReference type="CDD" id="cd01392">
    <property type="entry name" value="HTH_LacI"/>
    <property type="match status" value="1"/>
</dbReference>
<evidence type="ECO:0000313" key="5">
    <source>
        <dbReference type="EMBL" id="MEF3080489.1"/>
    </source>
</evidence>
<dbReference type="InterPro" id="IPR001761">
    <property type="entry name" value="Peripla_BP/Lac1_sug-bd_dom"/>
</dbReference>
<dbReference type="PROSITE" id="PS50932">
    <property type="entry name" value="HTH_LACI_2"/>
    <property type="match status" value="1"/>
</dbReference>
<keyword evidence="1" id="KW-0805">Transcription regulation</keyword>
<dbReference type="Gene3D" id="1.10.260.40">
    <property type="entry name" value="lambda repressor-like DNA-binding domains"/>
    <property type="match status" value="1"/>
</dbReference>
<dbReference type="Pfam" id="PF00356">
    <property type="entry name" value="LacI"/>
    <property type="match status" value="1"/>
</dbReference>
<keyword evidence="6" id="KW-1185">Reference proteome</keyword>
<feature type="domain" description="HTH lacI-type" evidence="4">
    <location>
        <begin position="6"/>
        <end position="60"/>
    </location>
</feature>
<reference evidence="5 6" key="1">
    <citation type="submission" date="2024-02" db="EMBL/GenBank/DDBJ databases">
        <title>Winogradskyella poriferorum JCM 12885.</title>
        <authorList>
            <person name="Zhang D.-F."/>
            <person name="Fu Z.-Y."/>
        </authorList>
    </citation>
    <scope>NUCLEOTIDE SEQUENCE [LARGE SCALE GENOMIC DNA]</scope>
    <source>
        <strain evidence="5 6">JCM 12885</strain>
    </source>
</reference>
<dbReference type="Pfam" id="PF00532">
    <property type="entry name" value="Peripla_BP_1"/>
    <property type="match status" value="1"/>
</dbReference>
<name>A0ABU7W942_9FLAO</name>
<protein>
    <submittedName>
        <fullName evidence="5">LacI family DNA-binding transcriptional regulator</fullName>
    </submittedName>
</protein>
<dbReference type="PANTHER" id="PTHR30146">
    <property type="entry name" value="LACI-RELATED TRANSCRIPTIONAL REPRESSOR"/>
    <property type="match status" value="1"/>
</dbReference>
<keyword evidence="2 5" id="KW-0238">DNA-binding</keyword>
<dbReference type="SUPFAM" id="SSF53822">
    <property type="entry name" value="Periplasmic binding protein-like I"/>
    <property type="match status" value="1"/>
</dbReference>
<dbReference type="SUPFAM" id="SSF47413">
    <property type="entry name" value="lambda repressor-like DNA-binding domains"/>
    <property type="match status" value="1"/>
</dbReference>
<dbReference type="InterPro" id="IPR000843">
    <property type="entry name" value="HTH_LacI"/>
</dbReference>
<dbReference type="Proteomes" id="UP001356704">
    <property type="component" value="Unassembled WGS sequence"/>
</dbReference>
<dbReference type="Gene3D" id="3.40.50.2300">
    <property type="match status" value="2"/>
</dbReference>
<dbReference type="SMART" id="SM00354">
    <property type="entry name" value="HTH_LACI"/>
    <property type="match status" value="1"/>
</dbReference>
<evidence type="ECO:0000313" key="6">
    <source>
        <dbReference type="Proteomes" id="UP001356704"/>
    </source>
</evidence>
<evidence type="ECO:0000259" key="4">
    <source>
        <dbReference type="PROSITE" id="PS50932"/>
    </source>
</evidence>
<dbReference type="GO" id="GO:0003677">
    <property type="term" value="F:DNA binding"/>
    <property type="evidence" value="ECO:0007669"/>
    <property type="project" value="UniProtKB-KW"/>
</dbReference>
<accession>A0ABU7W942</accession>
<sequence>MPSSRTTLSTMSKALNLSISTVSKALSGSHEIGDKTKKRVLEYAKQSNYVPNSLASSFRRGTTNTIGLILPNVLNPFYAKVLVGVEAYLSEKGYKLITAISNDFIEKETKNLSVMSSGFVDGLILCVSREAVQKKDFEHIKTLIDNGTPIVTFDRICEEIDCDKVITDDYKAAFDATQYLITQRHCKHIVITSKTKTLSHLTLRKKGFIKAANMYKSKVKYTLITDERSIGLKDKLSNLLKEDPSVDGIFCLNEKSVLHAILVTNKLKKEDCNISIAGFCNDMQSKYDATLTVINQNAKEMGRASAKLLLDRIKSKDNRYNFSTKTIDVSLNTKNLH</sequence>
<keyword evidence="3" id="KW-0804">Transcription</keyword>
<dbReference type="InterPro" id="IPR028082">
    <property type="entry name" value="Peripla_BP_I"/>
</dbReference>
<evidence type="ECO:0000256" key="3">
    <source>
        <dbReference type="ARBA" id="ARBA00023163"/>
    </source>
</evidence>
<dbReference type="CDD" id="cd06267">
    <property type="entry name" value="PBP1_LacI_sugar_binding-like"/>
    <property type="match status" value="1"/>
</dbReference>
<evidence type="ECO:0000256" key="2">
    <source>
        <dbReference type="ARBA" id="ARBA00023125"/>
    </source>
</evidence>
<gene>
    <name evidence="5" type="ORF">V1468_15855</name>
</gene>
<comment type="caution">
    <text evidence="5">The sequence shown here is derived from an EMBL/GenBank/DDBJ whole genome shotgun (WGS) entry which is preliminary data.</text>
</comment>
<dbReference type="PANTHER" id="PTHR30146:SF109">
    <property type="entry name" value="HTH-TYPE TRANSCRIPTIONAL REGULATOR GALS"/>
    <property type="match status" value="1"/>
</dbReference>